<dbReference type="Pfam" id="PF13467">
    <property type="entry name" value="RHH_4"/>
    <property type="match status" value="1"/>
</dbReference>
<evidence type="ECO:0000313" key="2">
    <source>
        <dbReference type="EMBL" id="KZA96960.1"/>
    </source>
</evidence>
<organism evidence="2">
    <name type="scientific">Rhizobium leguminosarum</name>
    <dbReference type="NCBI Taxonomy" id="384"/>
    <lineage>
        <taxon>Bacteria</taxon>
        <taxon>Pseudomonadati</taxon>
        <taxon>Pseudomonadota</taxon>
        <taxon>Alphaproteobacteria</taxon>
        <taxon>Hyphomicrobiales</taxon>
        <taxon>Rhizobiaceae</taxon>
        <taxon>Rhizobium/Agrobacterium group</taxon>
        <taxon>Rhizobium</taxon>
    </lineage>
</organism>
<dbReference type="RefSeq" id="WP_012759119.1">
    <property type="nucleotide sequence ID" value="NZ_CP171844.1"/>
</dbReference>
<dbReference type="InterPro" id="IPR038268">
    <property type="entry name" value="RHH_sf"/>
</dbReference>
<dbReference type="EMBL" id="LVYU01000142">
    <property type="protein sequence ID" value="KZA96960.1"/>
    <property type="molecule type" value="Genomic_DNA"/>
</dbReference>
<proteinExistence type="predicted"/>
<name>A0A154I8N6_RHILE</name>
<comment type="caution">
    <text evidence="2">The sequence shown here is derived from an EMBL/GenBank/DDBJ whole genome shotgun (WGS) entry which is preliminary data.</text>
</comment>
<evidence type="ECO:0000259" key="1">
    <source>
        <dbReference type="Pfam" id="PF13467"/>
    </source>
</evidence>
<protein>
    <recommendedName>
        <fullName evidence="1">Ribbon-helix-helix domain-containing protein</fullName>
    </recommendedName>
</protein>
<accession>A0A154I8N6</accession>
<gene>
    <name evidence="2" type="ORF">A4A59_33535</name>
</gene>
<dbReference type="AlphaFoldDB" id="A0A154I8N6"/>
<feature type="domain" description="Ribbon-helix-helix" evidence="1">
    <location>
        <begin position="16"/>
        <end position="83"/>
    </location>
</feature>
<reference evidence="2" key="1">
    <citation type="submission" date="2016-03" db="EMBL/GenBank/DDBJ databases">
        <title>Microsymbionts genomes from the relict species Vavilovia formosa.</title>
        <authorList>
            <person name="Chirak E."/>
            <person name="Kimeklis A."/>
            <person name="Kopat V."/>
            <person name="Andronov E."/>
        </authorList>
    </citation>
    <scope>NUCLEOTIDE SEQUENCE [LARGE SCALE GENOMIC DNA]</scope>
    <source>
        <strain evidence="2">Vaf12</strain>
    </source>
</reference>
<dbReference type="Gene3D" id="1.10.3990.20">
    <property type="entry name" value="protein bp1543"/>
    <property type="match status" value="1"/>
</dbReference>
<dbReference type="InterPro" id="IPR027373">
    <property type="entry name" value="RHH_dom"/>
</dbReference>
<sequence length="116" mass="13257">MCELFIKADARLWESATRSLRIDGMVTSVRLENFFWAKLEEIARRDGMNVVQLITRLHHESIDAGHDLGNFTSFLRVCCARYLDLQLTGDIPADVTRPIAGLDAPVILDRERAKYH</sequence>